<protein>
    <submittedName>
        <fullName evidence="1">Uncharacterized protein</fullName>
    </submittedName>
</protein>
<feature type="non-terminal residue" evidence="1">
    <location>
        <position position="115"/>
    </location>
</feature>
<dbReference type="EMBL" id="CAVNYO010000045">
    <property type="protein sequence ID" value="CAK5263999.1"/>
    <property type="molecule type" value="Genomic_DNA"/>
</dbReference>
<reference evidence="1" key="1">
    <citation type="submission" date="2023-11" db="EMBL/GenBank/DDBJ databases">
        <authorList>
            <person name="De Vega J J."/>
            <person name="De Vega J J."/>
        </authorList>
    </citation>
    <scope>NUCLEOTIDE SEQUENCE</scope>
</reference>
<evidence type="ECO:0000313" key="1">
    <source>
        <dbReference type="EMBL" id="CAK5263999.1"/>
    </source>
</evidence>
<keyword evidence="2" id="KW-1185">Reference proteome</keyword>
<evidence type="ECO:0000313" key="2">
    <source>
        <dbReference type="Proteomes" id="UP001295794"/>
    </source>
</evidence>
<comment type="caution">
    <text evidence="1">The sequence shown here is derived from an EMBL/GenBank/DDBJ whole genome shotgun (WGS) entry which is preliminary data.</text>
</comment>
<sequence length="115" mass="12993">FHSGRTRARALHMILTGPLSRESSVRCSTFDVRHSTLDARRSPFTGAVEAEVLVSGRWNLLSLVACVRPWCKVLLHICAHRILCQTELCTCPVQQSCWNLLCFYTQRSSVICLCN</sequence>
<feature type="non-terminal residue" evidence="1">
    <location>
        <position position="1"/>
    </location>
</feature>
<name>A0AAD2GU08_9AGAR</name>
<gene>
    <name evidence="1" type="ORF">MYCIT1_LOCUS3808</name>
</gene>
<dbReference type="Proteomes" id="UP001295794">
    <property type="component" value="Unassembled WGS sequence"/>
</dbReference>
<proteinExistence type="predicted"/>
<accession>A0AAD2GU08</accession>
<dbReference type="AlphaFoldDB" id="A0AAD2GU08"/>
<organism evidence="1 2">
    <name type="scientific">Mycena citricolor</name>
    <dbReference type="NCBI Taxonomy" id="2018698"/>
    <lineage>
        <taxon>Eukaryota</taxon>
        <taxon>Fungi</taxon>
        <taxon>Dikarya</taxon>
        <taxon>Basidiomycota</taxon>
        <taxon>Agaricomycotina</taxon>
        <taxon>Agaricomycetes</taxon>
        <taxon>Agaricomycetidae</taxon>
        <taxon>Agaricales</taxon>
        <taxon>Marasmiineae</taxon>
        <taxon>Mycenaceae</taxon>
        <taxon>Mycena</taxon>
    </lineage>
</organism>